<dbReference type="PANTHER" id="PTHR13085">
    <property type="entry name" value="MICROSOMAL SIGNAL PEPTIDASE 25 KDA SUBUNIT"/>
    <property type="match status" value="1"/>
</dbReference>
<dbReference type="OrthoDB" id="29558at2759"/>
<comment type="caution">
    <text evidence="11">The sequence shown here is derived from an EMBL/GenBank/DDBJ whole genome shotgun (WGS) entry which is preliminary data.</text>
</comment>
<feature type="transmembrane region" description="Helical" evidence="9">
    <location>
        <begin position="74"/>
        <end position="94"/>
    </location>
</feature>
<keyword evidence="5 9" id="KW-0256">Endoplasmic reticulum</keyword>
<evidence type="ECO:0000313" key="12">
    <source>
        <dbReference type="Proteomes" id="UP001153069"/>
    </source>
</evidence>
<evidence type="ECO:0000256" key="5">
    <source>
        <dbReference type="ARBA" id="ARBA00022824"/>
    </source>
</evidence>
<comment type="function">
    <text evidence="8 9">Component of the signal peptidase complex (SPC) which catalyzes the cleavage of N-terminal signal sequences from nascent proteins as they are translocated into the lumen of the endoplasmic reticulum. Enhances the enzymatic activity of SPC and facilitates the interactions between different components of the translocation site.</text>
</comment>
<dbReference type="PANTHER" id="PTHR13085:SF0">
    <property type="entry name" value="SIGNAL PEPTIDASE COMPLEX SUBUNIT 2"/>
    <property type="match status" value="1"/>
</dbReference>
<evidence type="ECO:0000256" key="8">
    <source>
        <dbReference type="ARBA" id="ARBA00045608"/>
    </source>
</evidence>
<organism evidence="11 12">
    <name type="scientific">Seminavis robusta</name>
    <dbReference type="NCBI Taxonomy" id="568900"/>
    <lineage>
        <taxon>Eukaryota</taxon>
        <taxon>Sar</taxon>
        <taxon>Stramenopiles</taxon>
        <taxon>Ochrophyta</taxon>
        <taxon>Bacillariophyta</taxon>
        <taxon>Bacillariophyceae</taxon>
        <taxon>Bacillariophycidae</taxon>
        <taxon>Naviculales</taxon>
        <taxon>Naviculaceae</taxon>
        <taxon>Seminavis</taxon>
    </lineage>
</organism>
<keyword evidence="12" id="KW-1185">Reference proteome</keyword>
<dbReference type="InterPro" id="IPR009582">
    <property type="entry name" value="Spc2/SPCS2"/>
</dbReference>
<keyword evidence="7 9" id="KW-0472">Membrane</keyword>
<feature type="region of interest" description="Disordered" evidence="10">
    <location>
        <begin position="1"/>
        <end position="33"/>
    </location>
</feature>
<evidence type="ECO:0000256" key="6">
    <source>
        <dbReference type="ARBA" id="ARBA00022989"/>
    </source>
</evidence>
<evidence type="ECO:0000256" key="9">
    <source>
        <dbReference type="RuleBase" id="RU368033"/>
    </source>
</evidence>
<sequence>MAKKKQQGKAVETVAAEPVPDEEEEDEEEEEEELELLQVDLGDMVKLKQVLDEAVASVLLEKLDEDYRWDNFKLSIMALACIFAMVAQFAPIPFPESRPLLGVCGCAYFLLSGVLQFIATFIDKDSILLTKPLSPDTEAGKKTSTKNELLKKHGVRVRSNLPRFSEWYSVILEHRMDEKEAKSPFTEQKWSVGKFFDKEGFFDEFGLMKEVEGLYERFEKDKGHFD</sequence>
<evidence type="ECO:0000256" key="10">
    <source>
        <dbReference type="SAM" id="MobiDB-lite"/>
    </source>
</evidence>
<proteinExistence type="inferred from homology"/>
<protein>
    <recommendedName>
        <fullName evidence="3 9">Signal peptidase complex subunit 2</fullName>
    </recommendedName>
</protein>
<keyword evidence="6 9" id="KW-1133">Transmembrane helix</keyword>
<gene>
    <name evidence="11" type="ORF">SEMRO_1968_G308420.1</name>
</gene>
<evidence type="ECO:0000256" key="1">
    <source>
        <dbReference type="ARBA" id="ARBA00004477"/>
    </source>
</evidence>
<dbReference type="Proteomes" id="UP001153069">
    <property type="component" value="Unassembled WGS sequence"/>
</dbReference>
<evidence type="ECO:0000256" key="3">
    <source>
        <dbReference type="ARBA" id="ARBA00017057"/>
    </source>
</evidence>
<feature type="transmembrane region" description="Helical" evidence="9">
    <location>
        <begin position="100"/>
        <end position="122"/>
    </location>
</feature>
<dbReference type="AlphaFoldDB" id="A0A9N8EX87"/>
<dbReference type="GO" id="GO:0005787">
    <property type="term" value="C:signal peptidase complex"/>
    <property type="evidence" value="ECO:0007669"/>
    <property type="project" value="UniProtKB-UniRule"/>
</dbReference>
<dbReference type="EMBL" id="CAICTM010001966">
    <property type="protein sequence ID" value="CAB9527269.1"/>
    <property type="molecule type" value="Genomic_DNA"/>
</dbReference>
<keyword evidence="4 9" id="KW-0812">Transmembrane</keyword>
<accession>A0A9N8EX87</accession>
<dbReference type="GO" id="GO:0006465">
    <property type="term" value="P:signal peptide processing"/>
    <property type="evidence" value="ECO:0007669"/>
    <property type="project" value="UniProtKB-UniRule"/>
</dbReference>
<evidence type="ECO:0000313" key="11">
    <source>
        <dbReference type="EMBL" id="CAB9527269.1"/>
    </source>
</evidence>
<name>A0A9N8EX87_9STRA</name>
<evidence type="ECO:0000256" key="2">
    <source>
        <dbReference type="ARBA" id="ARBA00007324"/>
    </source>
</evidence>
<dbReference type="GO" id="GO:0045047">
    <property type="term" value="P:protein targeting to ER"/>
    <property type="evidence" value="ECO:0007669"/>
    <property type="project" value="TreeGrafter"/>
</dbReference>
<comment type="similarity">
    <text evidence="2 9">Belongs to the SPCS2 family.</text>
</comment>
<dbReference type="Pfam" id="PF06703">
    <property type="entry name" value="SPC25"/>
    <property type="match status" value="1"/>
</dbReference>
<reference evidence="11" key="1">
    <citation type="submission" date="2020-06" db="EMBL/GenBank/DDBJ databases">
        <authorList>
            <consortium name="Plant Systems Biology data submission"/>
        </authorList>
    </citation>
    <scope>NUCLEOTIDE SEQUENCE</scope>
    <source>
        <strain evidence="11">D6</strain>
    </source>
</reference>
<evidence type="ECO:0000256" key="4">
    <source>
        <dbReference type="ARBA" id="ARBA00022692"/>
    </source>
</evidence>
<evidence type="ECO:0000256" key="7">
    <source>
        <dbReference type="ARBA" id="ARBA00023136"/>
    </source>
</evidence>
<comment type="subcellular location">
    <subcellularLocation>
        <location evidence="1 9">Endoplasmic reticulum membrane</location>
        <topology evidence="1 9">Multi-pass membrane protein</topology>
    </subcellularLocation>
</comment>
<feature type="compositionally biased region" description="Acidic residues" evidence="10">
    <location>
        <begin position="19"/>
        <end position="33"/>
    </location>
</feature>
<dbReference type="GO" id="GO:0008233">
    <property type="term" value="F:peptidase activity"/>
    <property type="evidence" value="ECO:0007669"/>
    <property type="project" value="UniProtKB-UniRule"/>
</dbReference>